<evidence type="ECO:0000256" key="1">
    <source>
        <dbReference type="SAM" id="MobiDB-lite"/>
    </source>
</evidence>
<organism evidence="2 3">
    <name type="scientific">Paractinoplanes durhamensis</name>
    <dbReference type="NCBI Taxonomy" id="113563"/>
    <lineage>
        <taxon>Bacteria</taxon>
        <taxon>Bacillati</taxon>
        <taxon>Actinomycetota</taxon>
        <taxon>Actinomycetes</taxon>
        <taxon>Micromonosporales</taxon>
        <taxon>Micromonosporaceae</taxon>
        <taxon>Paractinoplanes</taxon>
    </lineage>
</organism>
<feature type="region of interest" description="Disordered" evidence="1">
    <location>
        <begin position="1"/>
        <end position="83"/>
    </location>
</feature>
<gene>
    <name evidence="2" type="ORF">Adu01nite_90570</name>
</gene>
<sequence>MIAEQVDDRPHQAVCSKRKKRQPAQLVIVESHAKEGAERKKAHASGIEPHVPVLTHKTEDSKLQRAGGYARGRSTQQDPGRLK</sequence>
<proteinExistence type="predicted"/>
<protein>
    <submittedName>
        <fullName evidence="2">Uncharacterized protein</fullName>
    </submittedName>
</protein>
<dbReference type="EMBL" id="BOML01000087">
    <property type="protein sequence ID" value="GIE07707.1"/>
    <property type="molecule type" value="Genomic_DNA"/>
</dbReference>
<reference evidence="2 3" key="1">
    <citation type="submission" date="2021-01" db="EMBL/GenBank/DDBJ databases">
        <title>Whole genome shotgun sequence of Actinoplanes durhamensis NBRC 14914.</title>
        <authorList>
            <person name="Komaki H."/>
            <person name="Tamura T."/>
        </authorList>
    </citation>
    <scope>NUCLEOTIDE SEQUENCE [LARGE SCALE GENOMIC DNA]</scope>
    <source>
        <strain evidence="2 3">NBRC 14914</strain>
    </source>
</reference>
<name>A0ABQ3ZD17_9ACTN</name>
<dbReference type="Proteomes" id="UP000637628">
    <property type="component" value="Unassembled WGS sequence"/>
</dbReference>
<accession>A0ABQ3ZD17</accession>
<feature type="compositionally biased region" description="Basic and acidic residues" evidence="1">
    <location>
        <begin position="1"/>
        <end position="11"/>
    </location>
</feature>
<evidence type="ECO:0000313" key="3">
    <source>
        <dbReference type="Proteomes" id="UP000637628"/>
    </source>
</evidence>
<feature type="compositionally biased region" description="Polar residues" evidence="1">
    <location>
        <begin position="73"/>
        <end position="83"/>
    </location>
</feature>
<evidence type="ECO:0000313" key="2">
    <source>
        <dbReference type="EMBL" id="GIE07707.1"/>
    </source>
</evidence>
<keyword evidence="3" id="KW-1185">Reference proteome</keyword>
<comment type="caution">
    <text evidence="2">The sequence shown here is derived from an EMBL/GenBank/DDBJ whole genome shotgun (WGS) entry which is preliminary data.</text>
</comment>